<dbReference type="Pfam" id="PF13231">
    <property type="entry name" value="PMT_2"/>
    <property type="match status" value="1"/>
</dbReference>
<gene>
    <name evidence="10" type="ORF">UW36_C0007G0010</name>
</gene>
<feature type="transmembrane region" description="Helical" evidence="8">
    <location>
        <begin position="290"/>
        <end position="306"/>
    </location>
</feature>
<evidence type="ECO:0000313" key="10">
    <source>
        <dbReference type="EMBL" id="KKT45329.1"/>
    </source>
</evidence>
<dbReference type="STRING" id="1619110.UW36_C0007G0010"/>
<feature type="domain" description="Glycosyltransferase RgtA/B/C/D-like" evidence="9">
    <location>
        <begin position="111"/>
        <end position="222"/>
    </location>
</feature>
<feature type="transmembrane region" description="Helical" evidence="8">
    <location>
        <begin position="369"/>
        <end position="390"/>
    </location>
</feature>
<dbReference type="PANTHER" id="PTHR33908">
    <property type="entry name" value="MANNOSYLTRANSFERASE YKCB-RELATED"/>
    <property type="match status" value="1"/>
</dbReference>
<dbReference type="GO" id="GO:0016763">
    <property type="term" value="F:pentosyltransferase activity"/>
    <property type="evidence" value="ECO:0007669"/>
    <property type="project" value="TreeGrafter"/>
</dbReference>
<dbReference type="InterPro" id="IPR038731">
    <property type="entry name" value="RgtA/B/C-like"/>
</dbReference>
<feature type="transmembrane region" description="Helical" evidence="8">
    <location>
        <begin position="221"/>
        <end position="244"/>
    </location>
</feature>
<accession>A0A0G1KC00</accession>
<keyword evidence="4" id="KW-0808">Transferase</keyword>
<evidence type="ECO:0000256" key="1">
    <source>
        <dbReference type="ARBA" id="ARBA00004651"/>
    </source>
</evidence>
<feature type="transmembrane region" description="Helical" evidence="8">
    <location>
        <begin position="157"/>
        <end position="174"/>
    </location>
</feature>
<sequence length="423" mass="47455">MFWALTRLWLTRLKNPALILVILALTIRLIGIDHGFPFIYHPDEPTVIRSALGIRFDPNPGHFDWPHVYFYMNYFGYMVFAKFRAFLASTSLATTLPILWNDNLVFYLLSRILTAVLGSLTVVPIYLWVKAHINPRAALLAGLIFALAPFHVRFSHYALIDVPMLFFLCWALYLSEKHPLGSGFMLGLATSTKYNGILGGLFIFLWYLLTKKSLADFFKVFLKVFLKVGIAAAAGFIVGTPYAVLDFATFIRTDSPLGALWQFTNVGHVTFITQLQNFFTALSSKLPDDFGYGAAILFALAIGIIVRQRLNRIKVSSYAQLSAVVFLALTLFISGADKTPSHYYMPTYPFLFLTVGWVADFLGTKVSPLIFKWLVVALAVPSIVLSALNIDDLIKKTSTNIYGGDVEYTRQNPVKIDQNENAL</sequence>
<reference evidence="10 11" key="1">
    <citation type="journal article" date="2015" name="Nature">
        <title>rRNA introns, odd ribosomes, and small enigmatic genomes across a large radiation of phyla.</title>
        <authorList>
            <person name="Brown C.T."/>
            <person name="Hug L.A."/>
            <person name="Thomas B.C."/>
            <person name="Sharon I."/>
            <person name="Castelle C.J."/>
            <person name="Singh A."/>
            <person name="Wilkins M.J."/>
            <person name="Williams K.H."/>
            <person name="Banfield J.F."/>
        </authorList>
    </citation>
    <scope>NUCLEOTIDE SEQUENCE [LARGE SCALE GENOMIC DNA]</scope>
</reference>
<comment type="subcellular location">
    <subcellularLocation>
        <location evidence="1">Cell membrane</location>
        <topology evidence="1">Multi-pass membrane protein</topology>
    </subcellularLocation>
</comment>
<evidence type="ECO:0000256" key="2">
    <source>
        <dbReference type="ARBA" id="ARBA00022475"/>
    </source>
</evidence>
<dbReference type="EMBL" id="LCIA01000007">
    <property type="protein sequence ID" value="KKT45329.1"/>
    <property type="molecule type" value="Genomic_DNA"/>
</dbReference>
<feature type="transmembrane region" description="Helical" evidence="8">
    <location>
        <begin position="194"/>
        <end position="209"/>
    </location>
</feature>
<proteinExistence type="predicted"/>
<evidence type="ECO:0000313" key="11">
    <source>
        <dbReference type="Proteomes" id="UP000034128"/>
    </source>
</evidence>
<name>A0A0G1KC00_UNCKA</name>
<evidence type="ECO:0000256" key="5">
    <source>
        <dbReference type="ARBA" id="ARBA00022692"/>
    </source>
</evidence>
<keyword evidence="5 8" id="KW-0812">Transmembrane</keyword>
<dbReference type="GO" id="GO:0009103">
    <property type="term" value="P:lipopolysaccharide biosynthetic process"/>
    <property type="evidence" value="ECO:0007669"/>
    <property type="project" value="UniProtKB-ARBA"/>
</dbReference>
<dbReference type="AlphaFoldDB" id="A0A0G1KC00"/>
<evidence type="ECO:0000256" key="6">
    <source>
        <dbReference type="ARBA" id="ARBA00022989"/>
    </source>
</evidence>
<dbReference type="Proteomes" id="UP000034128">
    <property type="component" value="Unassembled WGS sequence"/>
</dbReference>
<keyword evidence="2" id="KW-1003">Cell membrane</keyword>
<comment type="caution">
    <text evidence="10">The sequence shown here is derived from an EMBL/GenBank/DDBJ whole genome shotgun (WGS) entry which is preliminary data.</text>
</comment>
<evidence type="ECO:0000256" key="3">
    <source>
        <dbReference type="ARBA" id="ARBA00022676"/>
    </source>
</evidence>
<dbReference type="InterPro" id="IPR050297">
    <property type="entry name" value="LipidA_mod_glycosyltrf_83"/>
</dbReference>
<keyword evidence="3" id="KW-0328">Glycosyltransferase</keyword>
<dbReference type="PANTHER" id="PTHR33908:SF11">
    <property type="entry name" value="MEMBRANE PROTEIN"/>
    <property type="match status" value="1"/>
</dbReference>
<dbReference type="GO" id="GO:0005886">
    <property type="term" value="C:plasma membrane"/>
    <property type="evidence" value="ECO:0007669"/>
    <property type="project" value="UniProtKB-SubCell"/>
</dbReference>
<feature type="transmembrane region" description="Helical" evidence="8">
    <location>
        <begin position="133"/>
        <end position="150"/>
    </location>
</feature>
<evidence type="ECO:0000256" key="4">
    <source>
        <dbReference type="ARBA" id="ARBA00022679"/>
    </source>
</evidence>
<organism evidence="10 11">
    <name type="scientific">candidate division WWE3 bacterium GW2011_GWA2_44_16</name>
    <dbReference type="NCBI Taxonomy" id="1619110"/>
    <lineage>
        <taxon>Bacteria</taxon>
        <taxon>Katanobacteria</taxon>
    </lineage>
</organism>
<evidence type="ECO:0000256" key="7">
    <source>
        <dbReference type="ARBA" id="ARBA00023136"/>
    </source>
</evidence>
<keyword evidence="7 8" id="KW-0472">Membrane</keyword>
<feature type="transmembrane region" description="Helical" evidence="8">
    <location>
        <begin position="318"/>
        <end position="336"/>
    </location>
</feature>
<evidence type="ECO:0000259" key="9">
    <source>
        <dbReference type="Pfam" id="PF13231"/>
    </source>
</evidence>
<evidence type="ECO:0000256" key="8">
    <source>
        <dbReference type="SAM" id="Phobius"/>
    </source>
</evidence>
<feature type="transmembrane region" description="Helical" evidence="8">
    <location>
        <begin position="105"/>
        <end position="127"/>
    </location>
</feature>
<feature type="transmembrane region" description="Helical" evidence="8">
    <location>
        <begin position="74"/>
        <end position="93"/>
    </location>
</feature>
<keyword evidence="6 8" id="KW-1133">Transmembrane helix</keyword>
<protein>
    <recommendedName>
        <fullName evidence="9">Glycosyltransferase RgtA/B/C/D-like domain-containing protein</fullName>
    </recommendedName>
</protein>